<dbReference type="Proteomes" id="UP000805193">
    <property type="component" value="Unassembled WGS sequence"/>
</dbReference>
<reference evidence="1 2" key="1">
    <citation type="journal article" date="2020" name="Cell">
        <title>Large-Scale Comparative Analyses of Tick Genomes Elucidate Their Genetic Diversity and Vector Capacities.</title>
        <authorList>
            <consortium name="Tick Genome and Microbiome Consortium (TIGMIC)"/>
            <person name="Jia N."/>
            <person name="Wang J."/>
            <person name="Shi W."/>
            <person name="Du L."/>
            <person name="Sun Y."/>
            <person name="Zhan W."/>
            <person name="Jiang J.F."/>
            <person name="Wang Q."/>
            <person name="Zhang B."/>
            <person name="Ji P."/>
            <person name="Bell-Sakyi L."/>
            <person name="Cui X.M."/>
            <person name="Yuan T.T."/>
            <person name="Jiang B.G."/>
            <person name="Yang W.F."/>
            <person name="Lam T.T."/>
            <person name="Chang Q.C."/>
            <person name="Ding S.J."/>
            <person name="Wang X.J."/>
            <person name="Zhu J.G."/>
            <person name="Ruan X.D."/>
            <person name="Zhao L."/>
            <person name="Wei J.T."/>
            <person name="Ye R.Z."/>
            <person name="Que T.C."/>
            <person name="Du C.H."/>
            <person name="Zhou Y.H."/>
            <person name="Cheng J.X."/>
            <person name="Dai P.F."/>
            <person name="Guo W.B."/>
            <person name="Han X.H."/>
            <person name="Huang E.J."/>
            <person name="Li L.F."/>
            <person name="Wei W."/>
            <person name="Gao Y.C."/>
            <person name="Liu J.Z."/>
            <person name="Shao H.Z."/>
            <person name="Wang X."/>
            <person name="Wang C.C."/>
            <person name="Yang T.C."/>
            <person name="Huo Q.B."/>
            <person name="Li W."/>
            <person name="Chen H.Y."/>
            <person name="Chen S.E."/>
            <person name="Zhou L.G."/>
            <person name="Ni X.B."/>
            <person name="Tian J.H."/>
            <person name="Sheng Y."/>
            <person name="Liu T."/>
            <person name="Pan Y.S."/>
            <person name="Xia L.Y."/>
            <person name="Li J."/>
            <person name="Zhao F."/>
            <person name="Cao W.C."/>
        </authorList>
    </citation>
    <scope>NUCLEOTIDE SEQUENCE [LARGE SCALE GENOMIC DNA]</scope>
    <source>
        <strain evidence="1">Iper-2018</strain>
    </source>
</reference>
<sequence length="95" mass="11062">MLKLSRQSKDILRFDSRFGILEELAISEKEYNADLTGVYNLYAKPLKKLLTVHQEEHRALFDWVEPIRSVSGLMVMKETREKEVTSTTQQMQIGC</sequence>
<evidence type="ECO:0000313" key="2">
    <source>
        <dbReference type="Proteomes" id="UP000805193"/>
    </source>
</evidence>
<proteinExistence type="predicted"/>
<evidence type="ECO:0000313" key="1">
    <source>
        <dbReference type="EMBL" id="KAG0434336.1"/>
    </source>
</evidence>
<comment type="caution">
    <text evidence="1">The sequence shown here is derived from an EMBL/GenBank/DDBJ whole genome shotgun (WGS) entry which is preliminary data.</text>
</comment>
<organism evidence="1 2">
    <name type="scientific">Ixodes persulcatus</name>
    <name type="common">Taiga tick</name>
    <dbReference type="NCBI Taxonomy" id="34615"/>
    <lineage>
        <taxon>Eukaryota</taxon>
        <taxon>Metazoa</taxon>
        <taxon>Ecdysozoa</taxon>
        <taxon>Arthropoda</taxon>
        <taxon>Chelicerata</taxon>
        <taxon>Arachnida</taxon>
        <taxon>Acari</taxon>
        <taxon>Parasitiformes</taxon>
        <taxon>Ixodida</taxon>
        <taxon>Ixodoidea</taxon>
        <taxon>Ixodidae</taxon>
        <taxon>Ixodinae</taxon>
        <taxon>Ixodes</taxon>
    </lineage>
</organism>
<dbReference type="EMBL" id="JABSTQ010008573">
    <property type="protein sequence ID" value="KAG0434336.1"/>
    <property type="molecule type" value="Genomic_DNA"/>
</dbReference>
<gene>
    <name evidence="1" type="ORF">HPB47_019174</name>
</gene>
<accession>A0AC60QJQ0</accession>
<name>A0AC60QJQ0_IXOPE</name>
<protein>
    <submittedName>
        <fullName evidence="1">Uncharacterized protein</fullName>
    </submittedName>
</protein>
<keyword evidence="2" id="KW-1185">Reference proteome</keyword>